<evidence type="ECO:0000259" key="17">
    <source>
        <dbReference type="PROSITE" id="PS50885"/>
    </source>
</evidence>
<sequence length="627" mass="71131">MKGPVKRSIFTQAGMILATIFLVSLIGIILTLITVEDADGDAERINIAGSMRMYTMRLALSYTRFNTSRNPEIEAQLDAEILEFNSRLFSNIFDPYREELRRTPVSRQLAILEDRWKGIQQVLSARHEPPDQLTGELTHYVEEINHFVTLIQLRSEDKVKRLRLTQAIEMLLILLIALLMLVSLYSRVVVPLRELVEGATRARKGKFDYRVPVNYDDELGQLGAAFNSMSSDLAVMYDDLEARVKEKTAELTSRNQALEYLYDATRKLTTEPLSKQRVQELLTELVSIAQVDQVSLCTYTSSEKNRYAILSATKSMPTERGKHTECPDDNDTNYLQACLDDLALEPGKRRTDKALLYPIFENTNVVAVLVVSRPSMDPLNTWQSQLLDTFTDIFGGAFSQMRNSEKEQRLLLVEERSAIARELHDSIAQSLSFLKLQITRFQMLIKKGADTDTLVDVSQEIRVGLNAAYNQLREVLTTFRIQSNEPGLEQALKGTVAEFAQRGSMEIKLDYNLRHRPPNPNEEIHILQIVREAVSNIIKHANASTATVSLRELENHLIEIVIEDNGIGISDNPKKPFHHGITIMEERAAMLKGEFQLTRREGGGTLVKVLCQLQSKHDDDLIIRPYG</sequence>
<comment type="subcellular location">
    <subcellularLocation>
        <location evidence="2">Cell inner membrane</location>
        <topology evidence="2">Multi-pass membrane protein</topology>
    </subcellularLocation>
</comment>
<dbReference type="Pfam" id="PF02518">
    <property type="entry name" value="HATPase_c"/>
    <property type="match status" value="1"/>
</dbReference>
<dbReference type="SMART" id="SM00304">
    <property type="entry name" value="HAMP"/>
    <property type="match status" value="1"/>
</dbReference>
<dbReference type="CDD" id="cd16917">
    <property type="entry name" value="HATPase_UhpB-NarQ-NarX-like"/>
    <property type="match status" value="1"/>
</dbReference>
<gene>
    <name evidence="18" type="ORF">OLMES_3794</name>
</gene>
<dbReference type="KEGG" id="ome:OLMES_3794"/>
<dbReference type="OrthoDB" id="9811306at2"/>
<dbReference type="Pfam" id="PF13675">
    <property type="entry name" value="PilJ"/>
    <property type="match status" value="1"/>
</dbReference>
<keyword evidence="9 14" id="KW-0418">Kinase</keyword>
<keyword evidence="5" id="KW-0597">Phosphoprotein</keyword>
<dbReference type="GO" id="GO:0046983">
    <property type="term" value="F:protein dimerization activity"/>
    <property type="evidence" value="ECO:0007669"/>
    <property type="project" value="UniProtKB-UniRule"/>
</dbReference>
<dbReference type="InterPro" id="IPR011712">
    <property type="entry name" value="Sig_transdc_His_kin_sub3_dim/P"/>
</dbReference>
<dbReference type="GO" id="GO:0005524">
    <property type="term" value="F:ATP binding"/>
    <property type="evidence" value="ECO:0007669"/>
    <property type="project" value="UniProtKB-UniRule"/>
</dbReference>
<dbReference type="SMART" id="SM00387">
    <property type="entry name" value="HATPase_c"/>
    <property type="match status" value="1"/>
</dbReference>
<dbReference type="Gene3D" id="6.10.340.10">
    <property type="match status" value="1"/>
</dbReference>
<evidence type="ECO:0000256" key="1">
    <source>
        <dbReference type="ARBA" id="ARBA00000085"/>
    </source>
</evidence>
<feature type="transmembrane region" description="Helical" evidence="15">
    <location>
        <begin position="12"/>
        <end position="35"/>
    </location>
</feature>
<dbReference type="PIRSF" id="PIRSF003167">
    <property type="entry name" value="STHK_NarX/NarQ"/>
    <property type="match status" value="1"/>
</dbReference>
<proteinExistence type="predicted"/>
<evidence type="ECO:0000256" key="5">
    <source>
        <dbReference type="ARBA" id="ARBA00022553"/>
    </source>
</evidence>
<dbReference type="Gene3D" id="1.20.5.1930">
    <property type="match status" value="1"/>
</dbReference>
<keyword evidence="13 14" id="KW-0472">Membrane</keyword>
<protein>
    <recommendedName>
        <fullName evidence="14">Sensor protein</fullName>
        <ecNumber evidence="14">2.7.13.3</ecNumber>
    </recommendedName>
</protein>
<keyword evidence="10 14" id="KW-0067">ATP-binding</keyword>
<keyword evidence="8 14" id="KW-0547">Nucleotide-binding</keyword>
<dbReference type="PROSITE" id="PS50885">
    <property type="entry name" value="HAMP"/>
    <property type="match status" value="1"/>
</dbReference>
<dbReference type="SUPFAM" id="SSF158472">
    <property type="entry name" value="HAMP domain-like"/>
    <property type="match status" value="1"/>
</dbReference>
<feature type="transmembrane region" description="Helical" evidence="15">
    <location>
        <begin position="167"/>
        <end position="185"/>
    </location>
</feature>
<evidence type="ECO:0000256" key="2">
    <source>
        <dbReference type="ARBA" id="ARBA00004429"/>
    </source>
</evidence>
<evidence type="ECO:0000256" key="11">
    <source>
        <dbReference type="ARBA" id="ARBA00022989"/>
    </source>
</evidence>
<evidence type="ECO:0000256" key="13">
    <source>
        <dbReference type="ARBA" id="ARBA00023136"/>
    </source>
</evidence>
<reference evidence="18 19" key="1">
    <citation type="submission" date="2017-05" db="EMBL/GenBank/DDBJ databases">
        <title>Genomic insights into alkan degradation activity of Oleiphilus messinensis.</title>
        <authorList>
            <person name="Kozyavkin S.A."/>
            <person name="Slesarev A.I."/>
            <person name="Golyshin P.N."/>
            <person name="Korzhenkov A."/>
            <person name="Golyshina O.N."/>
            <person name="Toshchakov S.V."/>
        </authorList>
    </citation>
    <scope>NUCLEOTIDE SEQUENCE [LARGE SCALE GENOMIC DNA]</scope>
    <source>
        <strain evidence="18 19">ME102</strain>
    </source>
</reference>
<dbReference type="EMBL" id="CP021425">
    <property type="protein sequence ID" value="ARU57814.1"/>
    <property type="molecule type" value="Genomic_DNA"/>
</dbReference>
<evidence type="ECO:0000256" key="15">
    <source>
        <dbReference type="SAM" id="Phobius"/>
    </source>
</evidence>
<dbReference type="RefSeq" id="WP_087462668.1">
    <property type="nucleotide sequence ID" value="NZ_CP021425.1"/>
</dbReference>
<dbReference type="Pfam" id="PF00672">
    <property type="entry name" value="HAMP"/>
    <property type="match status" value="1"/>
</dbReference>
<dbReference type="SUPFAM" id="SSF55781">
    <property type="entry name" value="GAF domain-like"/>
    <property type="match status" value="1"/>
</dbReference>
<dbReference type="InterPro" id="IPR042295">
    <property type="entry name" value="NarX-like_N_sf"/>
</dbReference>
<feature type="domain" description="Histidine kinase" evidence="16">
    <location>
        <begin position="418"/>
        <end position="615"/>
    </location>
</feature>
<dbReference type="InterPro" id="IPR036890">
    <property type="entry name" value="HATPase_C_sf"/>
</dbReference>
<dbReference type="PANTHER" id="PTHR24421:SF10">
    <property type="entry name" value="NITRATE_NITRITE SENSOR PROTEIN NARQ"/>
    <property type="match status" value="1"/>
</dbReference>
<evidence type="ECO:0000256" key="8">
    <source>
        <dbReference type="ARBA" id="ARBA00022741"/>
    </source>
</evidence>
<dbReference type="PROSITE" id="PS50109">
    <property type="entry name" value="HIS_KIN"/>
    <property type="match status" value="1"/>
</dbReference>
<evidence type="ECO:0000313" key="19">
    <source>
        <dbReference type="Proteomes" id="UP000196027"/>
    </source>
</evidence>
<keyword evidence="3 14" id="KW-1003">Cell membrane</keyword>
<dbReference type="InterPro" id="IPR029095">
    <property type="entry name" value="NarX-like_N"/>
</dbReference>
<dbReference type="EC" id="2.7.13.3" evidence="14"/>
<evidence type="ECO:0000256" key="6">
    <source>
        <dbReference type="ARBA" id="ARBA00022679"/>
    </source>
</evidence>
<evidence type="ECO:0000259" key="16">
    <source>
        <dbReference type="PROSITE" id="PS50109"/>
    </source>
</evidence>
<comment type="catalytic activity">
    <reaction evidence="1 14">
        <text>ATP + protein L-histidine = ADP + protein N-phospho-L-histidine.</text>
        <dbReference type="EC" id="2.7.13.3"/>
    </reaction>
</comment>
<evidence type="ECO:0000256" key="7">
    <source>
        <dbReference type="ARBA" id="ARBA00022692"/>
    </source>
</evidence>
<evidence type="ECO:0000256" key="12">
    <source>
        <dbReference type="ARBA" id="ARBA00023012"/>
    </source>
</evidence>
<dbReference type="Pfam" id="PF07730">
    <property type="entry name" value="HisKA_3"/>
    <property type="match status" value="1"/>
</dbReference>
<dbReference type="GO" id="GO:0005886">
    <property type="term" value="C:plasma membrane"/>
    <property type="evidence" value="ECO:0007669"/>
    <property type="project" value="UniProtKB-SubCell"/>
</dbReference>
<organism evidence="18 19">
    <name type="scientific">Oleiphilus messinensis</name>
    <dbReference type="NCBI Taxonomy" id="141451"/>
    <lineage>
        <taxon>Bacteria</taxon>
        <taxon>Pseudomonadati</taxon>
        <taxon>Pseudomonadota</taxon>
        <taxon>Gammaproteobacteria</taxon>
        <taxon>Oceanospirillales</taxon>
        <taxon>Oleiphilaceae</taxon>
        <taxon>Oleiphilus</taxon>
    </lineage>
</organism>
<name>A0A1Y0IEM3_9GAMM</name>
<keyword evidence="4 14" id="KW-0997">Cell inner membrane</keyword>
<evidence type="ECO:0000256" key="10">
    <source>
        <dbReference type="ARBA" id="ARBA00022840"/>
    </source>
</evidence>
<keyword evidence="7 15" id="KW-0812">Transmembrane</keyword>
<dbReference type="Proteomes" id="UP000196027">
    <property type="component" value="Chromosome"/>
</dbReference>
<dbReference type="CDD" id="cd06225">
    <property type="entry name" value="HAMP"/>
    <property type="match status" value="1"/>
</dbReference>
<keyword evidence="19" id="KW-1185">Reference proteome</keyword>
<dbReference type="InterPro" id="IPR016380">
    <property type="entry name" value="Sig_transdc_His_kin_NarX/NarQ"/>
</dbReference>
<dbReference type="InterPro" id="IPR003660">
    <property type="entry name" value="HAMP_dom"/>
</dbReference>
<evidence type="ECO:0000256" key="3">
    <source>
        <dbReference type="ARBA" id="ARBA00022475"/>
    </source>
</evidence>
<evidence type="ECO:0000256" key="14">
    <source>
        <dbReference type="PIRNR" id="PIRNR003167"/>
    </source>
</evidence>
<dbReference type="InterPro" id="IPR003594">
    <property type="entry name" value="HATPase_dom"/>
</dbReference>
<dbReference type="InterPro" id="IPR050482">
    <property type="entry name" value="Sensor_HK_TwoCompSys"/>
</dbReference>
<dbReference type="PANTHER" id="PTHR24421">
    <property type="entry name" value="NITRATE/NITRITE SENSOR PROTEIN NARX-RELATED"/>
    <property type="match status" value="1"/>
</dbReference>
<evidence type="ECO:0000256" key="4">
    <source>
        <dbReference type="ARBA" id="ARBA00022519"/>
    </source>
</evidence>
<dbReference type="InterPro" id="IPR005467">
    <property type="entry name" value="His_kinase_dom"/>
</dbReference>
<evidence type="ECO:0000256" key="9">
    <source>
        <dbReference type="ARBA" id="ARBA00022777"/>
    </source>
</evidence>
<feature type="domain" description="HAMP" evidence="17">
    <location>
        <begin position="186"/>
        <end position="238"/>
    </location>
</feature>
<accession>A0A1Y0IEM3</accession>
<dbReference type="Gene3D" id="1.20.120.960">
    <property type="entry name" value="Histidine kinase NarX, sensor domain"/>
    <property type="match status" value="1"/>
</dbReference>
<keyword evidence="12 14" id="KW-0902">Two-component regulatory system</keyword>
<dbReference type="SUPFAM" id="SSF55874">
    <property type="entry name" value="ATPase domain of HSP90 chaperone/DNA topoisomerase II/histidine kinase"/>
    <property type="match status" value="1"/>
</dbReference>
<evidence type="ECO:0000313" key="18">
    <source>
        <dbReference type="EMBL" id="ARU57814.1"/>
    </source>
</evidence>
<dbReference type="AlphaFoldDB" id="A0A1Y0IEM3"/>
<keyword evidence="11 15" id="KW-1133">Transmembrane helix</keyword>
<keyword evidence="6 14" id="KW-0808">Transferase</keyword>
<dbReference type="GO" id="GO:0000155">
    <property type="term" value="F:phosphorelay sensor kinase activity"/>
    <property type="evidence" value="ECO:0007669"/>
    <property type="project" value="UniProtKB-UniRule"/>
</dbReference>
<dbReference type="Gene3D" id="3.30.565.10">
    <property type="entry name" value="Histidine kinase-like ATPase, C-terminal domain"/>
    <property type="match status" value="1"/>
</dbReference>